<organism evidence="3 4">
    <name type="scientific">Sphaerisporangium rubeum</name>
    <dbReference type="NCBI Taxonomy" id="321317"/>
    <lineage>
        <taxon>Bacteria</taxon>
        <taxon>Bacillati</taxon>
        <taxon>Actinomycetota</taxon>
        <taxon>Actinomycetes</taxon>
        <taxon>Streptosporangiales</taxon>
        <taxon>Streptosporangiaceae</taxon>
        <taxon>Sphaerisporangium</taxon>
    </lineage>
</organism>
<proteinExistence type="predicted"/>
<accession>A0A7X0I8N0</accession>
<protein>
    <submittedName>
        <fullName evidence="3">Spy/CpxP family protein refolding chaperone</fullName>
    </submittedName>
</protein>
<evidence type="ECO:0000256" key="1">
    <source>
        <dbReference type="SAM" id="MobiDB-lite"/>
    </source>
</evidence>
<feature type="region of interest" description="Disordered" evidence="1">
    <location>
        <begin position="36"/>
        <end position="92"/>
    </location>
</feature>
<evidence type="ECO:0000313" key="3">
    <source>
        <dbReference type="EMBL" id="MBB6470662.1"/>
    </source>
</evidence>
<dbReference type="Proteomes" id="UP000555564">
    <property type="component" value="Unassembled WGS sequence"/>
</dbReference>
<keyword evidence="2" id="KW-0732">Signal</keyword>
<dbReference type="RefSeq" id="WP_184977972.1">
    <property type="nucleotide sequence ID" value="NZ_BAAALO010000006.1"/>
</dbReference>
<comment type="caution">
    <text evidence="3">The sequence shown here is derived from an EMBL/GenBank/DDBJ whole genome shotgun (WGS) entry which is preliminary data.</text>
</comment>
<evidence type="ECO:0000256" key="2">
    <source>
        <dbReference type="SAM" id="SignalP"/>
    </source>
</evidence>
<evidence type="ECO:0000313" key="4">
    <source>
        <dbReference type="Proteomes" id="UP000555564"/>
    </source>
</evidence>
<feature type="signal peptide" evidence="2">
    <location>
        <begin position="1"/>
        <end position="27"/>
    </location>
</feature>
<reference evidence="3 4" key="1">
    <citation type="submission" date="2020-08" db="EMBL/GenBank/DDBJ databases">
        <title>Sequencing the genomes of 1000 actinobacteria strains.</title>
        <authorList>
            <person name="Klenk H.-P."/>
        </authorList>
    </citation>
    <scope>NUCLEOTIDE SEQUENCE [LARGE SCALE GENOMIC DNA]</scope>
    <source>
        <strain evidence="3 4">DSM 44936</strain>
    </source>
</reference>
<gene>
    <name evidence="3" type="ORF">BJ992_000093</name>
</gene>
<feature type="compositionally biased region" description="Basic residues" evidence="1">
    <location>
        <begin position="43"/>
        <end position="92"/>
    </location>
</feature>
<feature type="chain" id="PRO_5030664148" evidence="2">
    <location>
        <begin position="28"/>
        <end position="92"/>
    </location>
</feature>
<keyword evidence="4" id="KW-1185">Reference proteome</keyword>
<sequence length="92" mass="9676">MASALVIPGALALNAAAASTTSPSATAVSYVSEAVPQAPCRNGRCKSSGHKNKKHKRHHSGKHKKHSAKHKKHGSGHHKKHSGGKHKKRGGR</sequence>
<name>A0A7X0I8N0_9ACTN</name>
<dbReference type="AlphaFoldDB" id="A0A7X0I8N0"/>
<dbReference type="EMBL" id="JACHIU010000001">
    <property type="protein sequence ID" value="MBB6470662.1"/>
    <property type="molecule type" value="Genomic_DNA"/>
</dbReference>